<dbReference type="PANTHER" id="PTHR42949:SF3">
    <property type="entry name" value="ANAEROBIC GLYCEROL-3-PHOSPHATE DEHYDROGENASE SUBUNIT B"/>
    <property type="match status" value="1"/>
</dbReference>
<dbReference type="RefSeq" id="WP_211332775.1">
    <property type="nucleotide sequence ID" value="NZ_RCCE01000002.1"/>
</dbReference>
<dbReference type="Proteomes" id="UP000269157">
    <property type="component" value="Unassembled WGS sequence"/>
</dbReference>
<dbReference type="InterPro" id="IPR023753">
    <property type="entry name" value="FAD/NAD-binding_dom"/>
</dbReference>
<evidence type="ECO:0000313" key="3">
    <source>
        <dbReference type="EMBL" id="RLJ58861.1"/>
    </source>
</evidence>
<dbReference type="PRINTS" id="PR00368">
    <property type="entry name" value="FADPNR"/>
</dbReference>
<name>A0A497WPY5_9RHOB</name>
<dbReference type="Gene3D" id="3.50.50.60">
    <property type="entry name" value="FAD/NAD(P)-binding domain"/>
    <property type="match status" value="2"/>
</dbReference>
<evidence type="ECO:0000259" key="2">
    <source>
        <dbReference type="Pfam" id="PF07992"/>
    </source>
</evidence>
<dbReference type="GO" id="GO:0016491">
    <property type="term" value="F:oxidoreductase activity"/>
    <property type="evidence" value="ECO:0007669"/>
    <property type="project" value="UniProtKB-KW"/>
</dbReference>
<gene>
    <name evidence="3" type="ORF">BCF46_0999</name>
</gene>
<organism evidence="3 4">
    <name type="scientific">Litoreibacter meonggei</name>
    <dbReference type="NCBI Taxonomy" id="1049199"/>
    <lineage>
        <taxon>Bacteria</taxon>
        <taxon>Pseudomonadati</taxon>
        <taxon>Pseudomonadota</taxon>
        <taxon>Alphaproteobacteria</taxon>
        <taxon>Rhodobacterales</taxon>
        <taxon>Roseobacteraceae</taxon>
        <taxon>Litoreibacter</taxon>
    </lineage>
</organism>
<accession>A0A497WPY5</accession>
<evidence type="ECO:0000313" key="4">
    <source>
        <dbReference type="Proteomes" id="UP000269157"/>
    </source>
</evidence>
<dbReference type="PANTHER" id="PTHR42949">
    <property type="entry name" value="ANAEROBIC GLYCEROL-3-PHOSPHATE DEHYDROGENASE SUBUNIT B"/>
    <property type="match status" value="1"/>
</dbReference>
<proteinExistence type="predicted"/>
<sequence>MSDGRHMDVAIIGGGPAGLAAATALKSAGVERVVVLEREAEAGGIPRHCGHPPFGLREFRRIMKGSTYAARLVAAAKRAGVEIRTLTTVVEAHEGGRLLLATPEGMSELTAKRVILATGVRETPRSARLVSGARVSGVMNTGALQSMVYLKKRRPFKRPVIIGSELVAFSAILTCRHAGIRPVAMIEANKGVTARWPSAVFPTLMGVALMTDTQLVEIIGDADVEAVMLKGPDGTQRRLDCDGVILSGQFTPEAALARCGHLVVDPATGGPRVDQWGRTSDRAYFATGNLLRPVETAGWSWAEGRRAGHWVAQDLAGQLPEPDPSARVSVSDSRLRYVMPQNIVLSSKVGGMNDVQLRVGQNVDGELIAECNGKKVWGRRLRTGPERRVLVQTRELAAACEEGDIEFKISEPTD</sequence>
<dbReference type="InterPro" id="IPR051691">
    <property type="entry name" value="Metab_Enz_Cyan_OpOx_G3PDH"/>
</dbReference>
<dbReference type="EMBL" id="RCCE01000002">
    <property type="protein sequence ID" value="RLJ58861.1"/>
    <property type="molecule type" value="Genomic_DNA"/>
</dbReference>
<keyword evidence="1" id="KW-0560">Oxidoreductase</keyword>
<dbReference type="Pfam" id="PF07992">
    <property type="entry name" value="Pyr_redox_2"/>
    <property type="match status" value="1"/>
</dbReference>
<evidence type="ECO:0000256" key="1">
    <source>
        <dbReference type="ARBA" id="ARBA00023002"/>
    </source>
</evidence>
<dbReference type="PRINTS" id="PR00469">
    <property type="entry name" value="PNDRDTASEII"/>
</dbReference>
<dbReference type="AlphaFoldDB" id="A0A497WPY5"/>
<reference evidence="3 4" key="1">
    <citation type="submission" date="2018-10" db="EMBL/GenBank/DDBJ databases">
        <title>Genomic Encyclopedia of Archaeal and Bacterial Type Strains, Phase II (KMG-II): from individual species to whole genera.</title>
        <authorList>
            <person name="Goeker M."/>
        </authorList>
    </citation>
    <scope>NUCLEOTIDE SEQUENCE [LARGE SCALE GENOMIC DNA]</scope>
    <source>
        <strain evidence="3 4">DSM 29466</strain>
    </source>
</reference>
<keyword evidence="4" id="KW-1185">Reference proteome</keyword>
<comment type="caution">
    <text evidence="3">The sequence shown here is derived from an EMBL/GenBank/DDBJ whole genome shotgun (WGS) entry which is preliminary data.</text>
</comment>
<feature type="domain" description="FAD/NAD(P)-binding" evidence="2">
    <location>
        <begin position="7"/>
        <end position="295"/>
    </location>
</feature>
<dbReference type="InterPro" id="IPR036188">
    <property type="entry name" value="FAD/NAD-bd_sf"/>
</dbReference>
<dbReference type="SUPFAM" id="SSF51905">
    <property type="entry name" value="FAD/NAD(P)-binding domain"/>
    <property type="match status" value="1"/>
</dbReference>
<protein>
    <submittedName>
        <fullName evidence="3">Thioredoxin reductase</fullName>
    </submittedName>
</protein>